<dbReference type="KEGG" id="sphv:F9278_42255"/>
<accession>A0A5P8KGQ3</accession>
<dbReference type="PANTHER" id="PTHR43649:SF14">
    <property type="entry name" value="BLR3389 PROTEIN"/>
    <property type="match status" value="1"/>
</dbReference>
<dbReference type="Proteomes" id="UP000327294">
    <property type="component" value="Chromosome"/>
</dbReference>
<dbReference type="PANTHER" id="PTHR43649">
    <property type="entry name" value="ARABINOSE-BINDING PROTEIN-RELATED"/>
    <property type="match status" value="1"/>
</dbReference>
<proteinExistence type="predicted"/>
<dbReference type="AlphaFoldDB" id="A0A5P8KGQ3"/>
<reference evidence="1 2" key="1">
    <citation type="submission" date="2019-10" db="EMBL/GenBank/DDBJ databases">
        <title>Streptomyces sp. strain GY16 isolated from leaves of Broussonetia papyrifera.</title>
        <authorList>
            <person name="Mo P."/>
        </authorList>
    </citation>
    <scope>NUCLEOTIDE SEQUENCE [LARGE SCALE GENOMIC DNA]</scope>
    <source>
        <strain evidence="1 2">GY16</strain>
    </source>
</reference>
<dbReference type="SUPFAM" id="SSF53850">
    <property type="entry name" value="Periplasmic binding protein-like II"/>
    <property type="match status" value="1"/>
</dbReference>
<evidence type="ECO:0000313" key="2">
    <source>
        <dbReference type="Proteomes" id="UP000327294"/>
    </source>
</evidence>
<dbReference type="PROSITE" id="PS51257">
    <property type="entry name" value="PROKAR_LIPOPROTEIN"/>
    <property type="match status" value="1"/>
</dbReference>
<dbReference type="Pfam" id="PF01547">
    <property type="entry name" value="SBP_bac_1"/>
    <property type="match status" value="1"/>
</dbReference>
<keyword evidence="2" id="KW-1185">Reference proteome</keyword>
<name>A0A5P8KGQ3_9ACTN</name>
<dbReference type="Gene3D" id="3.40.190.10">
    <property type="entry name" value="Periplasmic binding protein-like II"/>
    <property type="match status" value="2"/>
</dbReference>
<gene>
    <name evidence="1" type="ORF">F9278_42255</name>
</gene>
<evidence type="ECO:0000313" key="1">
    <source>
        <dbReference type="EMBL" id="QFR01720.1"/>
    </source>
</evidence>
<dbReference type="InterPro" id="IPR050490">
    <property type="entry name" value="Bact_solute-bd_prot1"/>
</dbReference>
<dbReference type="InterPro" id="IPR006059">
    <property type="entry name" value="SBP"/>
</dbReference>
<protein>
    <submittedName>
        <fullName evidence="1">Extracellular solute-binding protein</fullName>
    </submittedName>
</protein>
<dbReference type="EMBL" id="CP045096">
    <property type="protein sequence ID" value="QFR01720.1"/>
    <property type="molecule type" value="Genomic_DNA"/>
</dbReference>
<sequence>MWRIPVSGELGRARTRRAVASAVALVAVMGLAACGTSGPSTTSSAKGLTMWALNDQAILKESVDAYNEDHPDEKITLRLFANDDYKQKLRVAFGANQAPDIFFSWGGGALNDYVKAGKVDALTQSDAEIDRFTPSVMGSATFDGKVYGVPANGLAPVVLYYNKKVLADAGVEPPKTYGDLLTAVKKLKARDVVPMSLAANSKWPTLMYLEYLLDRQGGSRVFTNIASGDASMWKDDSVTKANQYLQDLAKAGAFGDNASSVTYDQGASTALLYTGKAGMTLMGTWEYANIAKAAPGFLKNGDLGYTAFPTLPDGAGKASNIVGNPSNFLSLNSSTKNKDAALTYFKDYVLNDSQVDAYLAAGSVPPVEGLETKLAAVKSSTDKEWLTFVYNLVRTAPSFQLSWDQALPSDQADPLLTNTDKSFLRQIPPAEFGVNMSKAAS</sequence>
<organism evidence="1 2">
    <name type="scientific">Streptomyces phaeolivaceus</name>
    <dbReference type="NCBI Taxonomy" id="2653200"/>
    <lineage>
        <taxon>Bacteria</taxon>
        <taxon>Bacillati</taxon>
        <taxon>Actinomycetota</taxon>
        <taxon>Actinomycetes</taxon>
        <taxon>Kitasatosporales</taxon>
        <taxon>Streptomycetaceae</taxon>
        <taxon>Streptomyces</taxon>
    </lineage>
</organism>